<keyword evidence="6" id="KW-1185">Reference proteome</keyword>
<protein>
    <recommendedName>
        <fullName evidence="1">diguanylate cyclase</fullName>
        <ecNumber evidence="1">2.7.7.65</ecNumber>
    </recommendedName>
</protein>
<dbReference type="SMART" id="SM00267">
    <property type="entry name" value="GGDEF"/>
    <property type="match status" value="1"/>
</dbReference>
<dbReference type="InterPro" id="IPR000160">
    <property type="entry name" value="GGDEF_dom"/>
</dbReference>
<dbReference type="InterPro" id="IPR050469">
    <property type="entry name" value="Diguanylate_Cyclase"/>
</dbReference>
<evidence type="ECO:0000259" key="4">
    <source>
        <dbReference type="PROSITE" id="PS50887"/>
    </source>
</evidence>
<comment type="caution">
    <text evidence="5">The sequence shown here is derived from an EMBL/GenBank/DDBJ whole genome shotgun (WGS) entry which is preliminary data.</text>
</comment>
<dbReference type="InterPro" id="IPR029787">
    <property type="entry name" value="Nucleotide_cyclase"/>
</dbReference>
<feature type="transmembrane region" description="Helical" evidence="3">
    <location>
        <begin position="69"/>
        <end position="86"/>
    </location>
</feature>
<feature type="transmembrane region" description="Helical" evidence="3">
    <location>
        <begin position="98"/>
        <end position="120"/>
    </location>
</feature>
<feature type="transmembrane region" description="Helical" evidence="3">
    <location>
        <begin position="42"/>
        <end position="63"/>
    </location>
</feature>
<evidence type="ECO:0000256" key="1">
    <source>
        <dbReference type="ARBA" id="ARBA00012528"/>
    </source>
</evidence>
<dbReference type="RefSeq" id="WP_018746430.1">
    <property type="nucleotide sequence ID" value="NZ_BSOZ01000054.1"/>
</dbReference>
<dbReference type="Proteomes" id="UP001156836">
    <property type="component" value="Unassembled WGS sequence"/>
</dbReference>
<reference evidence="6" key="1">
    <citation type="journal article" date="2019" name="Int. J. Syst. Evol. Microbiol.">
        <title>The Global Catalogue of Microorganisms (GCM) 10K type strain sequencing project: providing services to taxonomists for standard genome sequencing and annotation.</title>
        <authorList>
            <consortium name="The Broad Institute Genomics Platform"/>
            <consortium name="The Broad Institute Genome Sequencing Center for Infectious Disease"/>
            <person name="Wu L."/>
            <person name="Ma J."/>
        </authorList>
    </citation>
    <scope>NUCLEOTIDE SEQUENCE [LARGE SCALE GENOMIC DNA]</scope>
    <source>
        <strain evidence="6">NBRC 104970</strain>
    </source>
</reference>
<keyword evidence="3" id="KW-0812">Transmembrane</keyword>
<sequence>MHLNSPDPTTLLVLSMLLHVTLAAMMLLIWRTRRVFRGFGAWALSDLLVALGLTFTLFAPLGWWKVQLMVANGLILVAPLCVEWGLRSALNRNPRRALPAMLGSYALVYLGWLVTLLGNLGTGWRVFAFSLALAVLCLRVIALLLVDAQARRNLAMRIVASTHLVFVLLYLARGINALFTLAPGADPIRDDPMFPIMMLLTVVAMLARDMSFLVFTHEQVEAELRRSQVELERLANEDALTGLPNRRYFEATFPRLQALALRAAQAQTLMVFDVDDFKAVNDSQGHTGGDRVLCAVAQAVRDTLREGDLATRLGGDEFALLLNDCSELGAEKVAMRLQQRVSERTQALHMPVTVSIGHTQVAPAETLIVAYQRADEASYVSKRLRA</sequence>
<dbReference type="PROSITE" id="PS50887">
    <property type="entry name" value="GGDEF"/>
    <property type="match status" value="1"/>
</dbReference>
<dbReference type="Pfam" id="PF00990">
    <property type="entry name" value="GGDEF"/>
    <property type="match status" value="1"/>
</dbReference>
<proteinExistence type="predicted"/>
<dbReference type="SUPFAM" id="SSF55073">
    <property type="entry name" value="Nucleotide cyclase"/>
    <property type="match status" value="1"/>
</dbReference>
<dbReference type="InterPro" id="IPR043128">
    <property type="entry name" value="Rev_trsase/Diguanyl_cyclase"/>
</dbReference>
<dbReference type="EC" id="2.7.7.65" evidence="1"/>
<dbReference type="EMBL" id="BSOZ01000054">
    <property type="protein sequence ID" value="GLS05604.1"/>
    <property type="molecule type" value="Genomic_DNA"/>
</dbReference>
<keyword evidence="3" id="KW-0472">Membrane</keyword>
<comment type="catalytic activity">
    <reaction evidence="2">
        <text>2 GTP = 3',3'-c-di-GMP + 2 diphosphate</text>
        <dbReference type="Rhea" id="RHEA:24898"/>
        <dbReference type="ChEBI" id="CHEBI:33019"/>
        <dbReference type="ChEBI" id="CHEBI:37565"/>
        <dbReference type="ChEBI" id="CHEBI:58805"/>
        <dbReference type="EC" id="2.7.7.65"/>
    </reaction>
</comment>
<dbReference type="PANTHER" id="PTHR45138">
    <property type="entry name" value="REGULATORY COMPONENTS OF SENSORY TRANSDUCTION SYSTEM"/>
    <property type="match status" value="1"/>
</dbReference>
<gene>
    <name evidence="5" type="ORF">GCM10007860_27610</name>
</gene>
<keyword evidence="3" id="KW-1133">Transmembrane helix</keyword>
<dbReference type="PANTHER" id="PTHR45138:SF9">
    <property type="entry name" value="DIGUANYLATE CYCLASE DGCM-RELATED"/>
    <property type="match status" value="1"/>
</dbReference>
<dbReference type="NCBIfam" id="TIGR00254">
    <property type="entry name" value="GGDEF"/>
    <property type="match status" value="1"/>
</dbReference>
<dbReference type="CDD" id="cd01949">
    <property type="entry name" value="GGDEF"/>
    <property type="match status" value="1"/>
</dbReference>
<accession>A0ABQ6C0U4</accession>
<organism evidence="5 6">
    <name type="scientific">Chitiniphilus shinanonensis</name>
    <dbReference type="NCBI Taxonomy" id="553088"/>
    <lineage>
        <taxon>Bacteria</taxon>
        <taxon>Pseudomonadati</taxon>
        <taxon>Pseudomonadota</taxon>
        <taxon>Betaproteobacteria</taxon>
        <taxon>Neisseriales</taxon>
        <taxon>Chitinibacteraceae</taxon>
        <taxon>Chitiniphilus</taxon>
    </lineage>
</organism>
<feature type="transmembrane region" description="Helical" evidence="3">
    <location>
        <begin position="158"/>
        <end position="182"/>
    </location>
</feature>
<evidence type="ECO:0000256" key="3">
    <source>
        <dbReference type="SAM" id="Phobius"/>
    </source>
</evidence>
<feature type="transmembrane region" description="Helical" evidence="3">
    <location>
        <begin position="126"/>
        <end position="146"/>
    </location>
</feature>
<name>A0ABQ6C0U4_9NEIS</name>
<feature type="transmembrane region" description="Helical" evidence="3">
    <location>
        <begin position="12"/>
        <end position="30"/>
    </location>
</feature>
<dbReference type="Gene3D" id="3.30.70.270">
    <property type="match status" value="1"/>
</dbReference>
<evidence type="ECO:0000256" key="2">
    <source>
        <dbReference type="ARBA" id="ARBA00034247"/>
    </source>
</evidence>
<feature type="domain" description="GGDEF" evidence="4">
    <location>
        <begin position="265"/>
        <end position="386"/>
    </location>
</feature>
<feature type="transmembrane region" description="Helical" evidence="3">
    <location>
        <begin position="194"/>
        <end position="216"/>
    </location>
</feature>
<evidence type="ECO:0000313" key="5">
    <source>
        <dbReference type="EMBL" id="GLS05604.1"/>
    </source>
</evidence>
<evidence type="ECO:0000313" key="6">
    <source>
        <dbReference type="Proteomes" id="UP001156836"/>
    </source>
</evidence>